<dbReference type="AlphaFoldDB" id="A0A8X6WZK4"/>
<evidence type="ECO:0000313" key="2">
    <source>
        <dbReference type="Proteomes" id="UP000886998"/>
    </source>
</evidence>
<sequence length="180" mass="20693">MQTGYGDNQNISHNRQNKIQGRTSTCEFMTSDLEVSGLIDSKNESDVSENQIMNFESNIKYDEKAKRPKVGLPWKLEACELKDNREIELRRDLRGSERDSRKILICSLNIERKYLAKPIDQLTSPLPSDRINQTPAFSVCGLDFAGPLFVNNFAESCKNPISFYLLAELPEHFTWNWCLI</sequence>
<proteinExistence type="predicted"/>
<gene>
    <name evidence="1" type="ORF">TNIN_325031</name>
</gene>
<reference evidence="1" key="1">
    <citation type="submission" date="2020-08" db="EMBL/GenBank/DDBJ databases">
        <title>Multicomponent nature underlies the extraordinary mechanical properties of spider dragline silk.</title>
        <authorList>
            <person name="Kono N."/>
            <person name="Nakamura H."/>
            <person name="Mori M."/>
            <person name="Yoshida Y."/>
            <person name="Ohtoshi R."/>
            <person name="Malay A.D."/>
            <person name="Moran D.A.P."/>
            <person name="Tomita M."/>
            <person name="Numata K."/>
            <person name="Arakawa K."/>
        </authorList>
    </citation>
    <scope>NUCLEOTIDE SEQUENCE</scope>
</reference>
<dbReference type="OrthoDB" id="8194935at2759"/>
<dbReference type="EMBL" id="BMAV01004103">
    <property type="protein sequence ID" value="GFY44214.1"/>
    <property type="molecule type" value="Genomic_DNA"/>
</dbReference>
<organism evidence="1 2">
    <name type="scientific">Trichonephila inaurata madagascariensis</name>
    <dbReference type="NCBI Taxonomy" id="2747483"/>
    <lineage>
        <taxon>Eukaryota</taxon>
        <taxon>Metazoa</taxon>
        <taxon>Ecdysozoa</taxon>
        <taxon>Arthropoda</taxon>
        <taxon>Chelicerata</taxon>
        <taxon>Arachnida</taxon>
        <taxon>Araneae</taxon>
        <taxon>Araneomorphae</taxon>
        <taxon>Entelegynae</taxon>
        <taxon>Araneoidea</taxon>
        <taxon>Nephilidae</taxon>
        <taxon>Trichonephila</taxon>
        <taxon>Trichonephila inaurata</taxon>
    </lineage>
</organism>
<accession>A0A8X6WZK4</accession>
<comment type="caution">
    <text evidence="1">The sequence shown here is derived from an EMBL/GenBank/DDBJ whole genome shotgun (WGS) entry which is preliminary data.</text>
</comment>
<name>A0A8X6WZK4_9ARAC</name>
<dbReference type="Proteomes" id="UP000886998">
    <property type="component" value="Unassembled WGS sequence"/>
</dbReference>
<evidence type="ECO:0000313" key="1">
    <source>
        <dbReference type="EMBL" id="GFY44214.1"/>
    </source>
</evidence>
<protein>
    <submittedName>
        <fullName evidence="1">Uncharacterized protein</fullName>
    </submittedName>
</protein>
<keyword evidence="2" id="KW-1185">Reference proteome</keyword>